<accession>A0A7R8CNB0</accession>
<organism evidence="2 3">
    <name type="scientific">Lepeophtheirus salmonis</name>
    <name type="common">Salmon louse</name>
    <name type="synonym">Caligus salmonis</name>
    <dbReference type="NCBI Taxonomy" id="72036"/>
    <lineage>
        <taxon>Eukaryota</taxon>
        <taxon>Metazoa</taxon>
        <taxon>Ecdysozoa</taxon>
        <taxon>Arthropoda</taxon>
        <taxon>Crustacea</taxon>
        <taxon>Multicrustacea</taxon>
        <taxon>Hexanauplia</taxon>
        <taxon>Copepoda</taxon>
        <taxon>Siphonostomatoida</taxon>
        <taxon>Caligidae</taxon>
        <taxon>Lepeophtheirus</taxon>
    </lineage>
</organism>
<protein>
    <submittedName>
        <fullName evidence="2">(salmon louse) hypothetical protein</fullName>
    </submittedName>
</protein>
<gene>
    <name evidence="2" type="ORF">LSAA_6561</name>
</gene>
<feature type="compositionally biased region" description="Low complexity" evidence="1">
    <location>
        <begin position="59"/>
        <end position="81"/>
    </location>
</feature>
<feature type="compositionally biased region" description="Polar residues" evidence="1">
    <location>
        <begin position="1"/>
        <end position="10"/>
    </location>
</feature>
<evidence type="ECO:0000256" key="1">
    <source>
        <dbReference type="SAM" id="MobiDB-lite"/>
    </source>
</evidence>
<keyword evidence="3" id="KW-1185">Reference proteome</keyword>
<feature type="region of interest" description="Disordered" evidence="1">
    <location>
        <begin position="59"/>
        <end position="118"/>
    </location>
</feature>
<dbReference type="AlphaFoldDB" id="A0A7R8CNB0"/>
<proteinExistence type="predicted"/>
<dbReference type="Proteomes" id="UP000675881">
    <property type="component" value="Chromosome 2"/>
</dbReference>
<sequence>MTRSMATNKTMMAAPYNTKKSKRLAKRNVESVGMWAGLRMSPSPFLDGVFSTKCISSSSIISSRGKSSFSELSFSESSVGSDPRNVEPSSSSSILSSESKSSSGNSPLPPKYSSNRSV</sequence>
<dbReference type="EMBL" id="HG994581">
    <property type="protein sequence ID" value="CAF2873758.1"/>
    <property type="molecule type" value="Genomic_DNA"/>
</dbReference>
<evidence type="ECO:0000313" key="2">
    <source>
        <dbReference type="EMBL" id="CAF2873758.1"/>
    </source>
</evidence>
<name>A0A7R8CNB0_LEPSM</name>
<feature type="region of interest" description="Disordered" evidence="1">
    <location>
        <begin position="1"/>
        <end position="22"/>
    </location>
</feature>
<reference evidence="2" key="1">
    <citation type="submission" date="2021-02" db="EMBL/GenBank/DDBJ databases">
        <authorList>
            <person name="Bekaert M."/>
        </authorList>
    </citation>
    <scope>NUCLEOTIDE SEQUENCE</scope>
    <source>
        <strain evidence="2">IoA-00</strain>
    </source>
</reference>
<feature type="compositionally biased region" description="Low complexity" evidence="1">
    <location>
        <begin position="89"/>
        <end position="106"/>
    </location>
</feature>
<evidence type="ECO:0000313" key="3">
    <source>
        <dbReference type="Proteomes" id="UP000675881"/>
    </source>
</evidence>